<evidence type="ECO:0000256" key="8">
    <source>
        <dbReference type="ARBA" id="ARBA00022967"/>
    </source>
</evidence>
<dbReference type="HAMAP" id="MF_00427">
    <property type="entry name" value="NqrC"/>
    <property type="match status" value="1"/>
</dbReference>
<evidence type="ECO:0000313" key="20">
    <source>
        <dbReference type="Proteomes" id="UP000744438"/>
    </source>
</evidence>
<feature type="modified residue" description="FMN phosphoryl threonine" evidence="16">
    <location>
        <position position="227"/>
    </location>
</feature>
<comment type="similarity">
    <text evidence="16 17">Belongs to the NqrC family.</text>
</comment>
<evidence type="ECO:0000256" key="6">
    <source>
        <dbReference type="ARBA" id="ARBA00022643"/>
    </source>
</evidence>
<keyword evidence="8 16" id="KW-1278">Translocase</keyword>
<feature type="domain" description="FMN-binding" evidence="18">
    <location>
        <begin position="143"/>
        <end position="244"/>
    </location>
</feature>
<dbReference type="NCBIfam" id="NF003749">
    <property type="entry name" value="PRK05346.1-5"/>
    <property type="match status" value="1"/>
</dbReference>
<name>A0A937HWT0_9GAMM</name>
<keyword evidence="10 16" id="KW-0520">NAD</keyword>
<evidence type="ECO:0000256" key="3">
    <source>
        <dbReference type="ARBA" id="ARBA00022519"/>
    </source>
</evidence>
<reference evidence="19" key="1">
    <citation type="submission" date="2020-10" db="EMBL/GenBank/DDBJ databases">
        <title>Microbiome of the Black Sea water column analyzed by genome centric metagenomics.</title>
        <authorList>
            <person name="Cabello-Yeves P.J."/>
            <person name="Callieri C."/>
            <person name="Picazo A."/>
            <person name="Mehrshad M."/>
            <person name="Haro-Moreno J.M."/>
            <person name="Roda-Garcia J."/>
            <person name="Dzembekova N."/>
            <person name="Slabakova V."/>
            <person name="Slabakova N."/>
            <person name="Moncheva S."/>
            <person name="Rodriguez-Valera F."/>
        </authorList>
    </citation>
    <scope>NUCLEOTIDE SEQUENCE</scope>
    <source>
        <strain evidence="19">BS307-5m-G49</strain>
    </source>
</reference>
<sequence>MPKLNKDSTLNITFVGIGLCLLCSAIISFIAIQLRPVQENNIVLDMQKKIVSSAGLEEVYGSVENAMSNIKTLIIDLDEGEIVDISPDSYELAKELREDGKYKFLSAEEDVASIKKREKYSKIYIEYKDDKINTLILPVRGYGLWGILYGYLAIEGDFNTVAGLEFYEHKETPGLGAEIDNPKWKALWKGKKIYQDNGEVSLKVIKGSVLETSNNFSYEIDGLSGATLTCNGVSNLIAYWMGNDGFLNFINNLQKIDV</sequence>
<keyword evidence="5 16" id="KW-0285">Flavoprotein</keyword>
<keyword evidence="14 16" id="KW-0472">Membrane</keyword>
<dbReference type="PIRSF" id="PIRSF009437">
    <property type="entry name" value="NQR-1_subunit_C"/>
    <property type="match status" value="1"/>
</dbReference>
<evidence type="ECO:0000256" key="2">
    <source>
        <dbReference type="ARBA" id="ARBA00022475"/>
    </source>
</evidence>
<protein>
    <recommendedName>
        <fullName evidence="16 17">Na(+)-translocating NADH-quinone reductase subunit C</fullName>
        <shortName evidence="16 17">Na(+)-NQR subunit C</shortName>
        <shortName evidence="16 17">Na(+)-translocating NQR subunit C</shortName>
        <ecNumber evidence="16 17">7.2.1.1</ecNumber>
    </recommendedName>
    <alternativeName>
        <fullName evidence="16 17">NQR complex subunit C</fullName>
    </alternativeName>
    <alternativeName>
        <fullName evidence="16 17">NQR-1 subunit C</fullName>
    </alternativeName>
</protein>
<dbReference type="Proteomes" id="UP000744438">
    <property type="component" value="Unassembled WGS sequence"/>
</dbReference>
<evidence type="ECO:0000313" key="19">
    <source>
        <dbReference type="EMBL" id="MBL6811869.1"/>
    </source>
</evidence>
<comment type="catalytic activity">
    <reaction evidence="16 17">
        <text>a ubiquinone + n Na(+)(in) + NADH + H(+) = a ubiquinol + n Na(+)(out) + NAD(+)</text>
        <dbReference type="Rhea" id="RHEA:47748"/>
        <dbReference type="Rhea" id="RHEA-COMP:9565"/>
        <dbReference type="Rhea" id="RHEA-COMP:9566"/>
        <dbReference type="ChEBI" id="CHEBI:15378"/>
        <dbReference type="ChEBI" id="CHEBI:16389"/>
        <dbReference type="ChEBI" id="CHEBI:17976"/>
        <dbReference type="ChEBI" id="CHEBI:29101"/>
        <dbReference type="ChEBI" id="CHEBI:57540"/>
        <dbReference type="ChEBI" id="CHEBI:57945"/>
        <dbReference type="EC" id="7.2.1.1"/>
    </reaction>
</comment>
<accession>A0A937HWT0</accession>
<dbReference type="GO" id="GO:0016655">
    <property type="term" value="F:oxidoreductase activity, acting on NAD(P)H, quinone or similar compound as acceptor"/>
    <property type="evidence" value="ECO:0007669"/>
    <property type="project" value="UniProtKB-UniRule"/>
</dbReference>
<keyword evidence="3" id="KW-0997">Cell inner membrane</keyword>
<comment type="function">
    <text evidence="16">NQR complex catalyzes the reduction of ubiquinone-1 to ubiquinol by two successive reactions, coupled with the transport of Na(+) ions from the cytoplasm to the periplasm. NqrA to NqrE are probably involved in the second step, the conversion of ubisemiquinone to ubiquinol.</text>
</comment>
<gene>
    <name evidence="16" type="primary">nqrC</name>
    <name evidence="19" type="ORF">ISQ63_03170</name>
</gene>
<keyword evidence="1 16" id="KW-0813">Transport</keyword>
<organism evidence="19 20">
    <name type="scientific">SAR86 cluster bacterium</name>
    <dbReference type="NCBI Taxonomy" id="2030880"/>
    <lineage>
        <taxon>Bacteria</taxon>
        <taxon>Pseudomonadati</taxon>
        <taxon>Pseudomonadota</taxon>
        <taxon>Gammaproteobacteria</taxon>
        <taxon>SAR86 cluster</taxon>
    </lineage>
</organism>
<keyword evidence="7 16" id="KW-0812">Transmembrane</keyword>
<evidence type="ECO:0000256" key="9">
    <source>
        <dbReference type="ARBA" id="ARBA00022989"/>
    </source>
</evidence>
<dbReference type="EC" id="7.2.1.1" evidence="16 17"/>
<comment type="subcellular location">
    <subcellularLocation>
        <location evidence="16">Cell membrane</location>
        <topology evidence="16">Single-pass membrane protein</topology>
    </subcellularLocation>
</comment>
<evidence type="ECO:0000256" key="10">
    <source>
        <dbReference type="ARBA" id="ARBA00023027"/>
    </source>
</evidence>
<dbReference type="Pfam" id="PF04205">
    <property type="entry name" value="FMN_bind"/>
    <property type="match status" value="1"/>
</dbReference>
<dbReference type="GO" id="GO:0006814">
    <property type="term" value="P:sodium ion transport"/>
    <property type="evidence" value="ECO:0007669"/>
    <property type="project" value="UniProtKB-UniRule"/>
</dbReference>
<dbReference type="SMART" id="SM00900">
    <property type="entry name" value="FMN_bind"/>
    <property type="match status" value="1"/>
</dbReference>
<dbReference type="PANTHER" id="PTHR37838:SF1">
    <property type="entry name" value="NA(+)-TRANSLOCATING NADH-QUINONE REDUCTASE SUBUNIT C"/>
    <property type="match status" value="1"/>
</dbReference>
<dbReference type="GO" id="GO:0005886">
    <property type="term" value="C:plasma membrane"/>
    <property type="evidence" value="ECO:0007669"/>
    <property type="project" value="UniProtKB-SubCell"/>
</dbReference>
<evidence type="ECO:0000256" key="17">
    <source>
        <dbReference type="PIRNR" id="PIRNR009437"/>
    </source>
</evidence>
<keyword evidence="9 16" id="KW-1133">Transmembrane helix</keyword>
<evidence type="ECO:0000256" key="15">
    <source>
        <dbReference type="ARBA" id="ARBA00023201"/>
    </source>
</evidence>
<keyword evidence="11 16" id="KW-0915">Sodium</keyword>
<evidence type="ECO:0000256" key="7">
    <source>
        <dbReference type="ARBA" id="ARBA00022692"/>
    </source>
</evidence>
<dbReference type="EMBL" id="JADHQC010000018">
    <property type="protein sequence ID" value="MBL6811869.1"/>
    <property type="molecule type" value="Genomic_DNA"/>
</dbReference>
<comment type="caution">
    <text evidence="16">Lacks conserved residue(s) required for the propagation of feature annotation.</text>
</comment>
<keyword evidence="6 16" id="KW-0288">FMN</keyword>
<keyword evidence="15 16" id="KW-0739">Sodium transport</keyword>
<keyword evidence="12 16" id="KW-0406">Ion transport</keyword>
<dbReference type="InterPro" id="IPR010204">
    <property type="entry name" value="NqrC"/>
</dbReference>
<dbReference type="InterPro" id="IPR007329">
    <property type="entry name" value="FMN-bd"/>
</dbReference>
<keyword evidence="4 16" id="KW-0597">Phosphoprotein</keyword>
<dbReference type="NCBIfam" id="TIGR01938">
    <property type="entry name" value="nqrC"/>
    <property type="match status" value="1"/>
</dbReference>
<dbReference type="PANTHER" id="PTHR37838">
    <property type="entry name" value="NA(+)-TRANSLOCATING NADH-QUINONE REDUCTASE SUBUNIT C"/>
    <property type="match status" value="1"/>
</dbReference>
<proteinExistence type="inferred from homology"/>
<comment type="subunit">
    <text evidence="16 17">Composed of six subunits; NqrA, NqrB, NqrC, NqrD, NqrE and NqrF.</text>
</comment>
<evidence type="ECO:0000256" key="1">
    <source>
        <dbReference type="ARBA" id="ARBA00022448"/>
    </source>
</evidence>
<comment type="caution">
    <text evidence="19">The sequence shown here is derived from an EMBL/GenBank/DDBJ whole genome shotgun (WGS) entry which is preliminary data.</text>
</comment>
<evidence type="ECO:0000256" key="11">
    <source>
        <dbReference type="ARBA" id="ARBA00023053"/>
    </source>
</evidence>
<keyword evidence="2 16" id="KW-1003">Cell membrane</keyword>
<evidence type="ECO:0000256" key="14">
    <source>
        <dbReference type="ARBA" id="ARBA00023136"/>
    </source>
</evidence>
<evidence type="ECO:0000256" key="12">
    <source>
        <dbReference type="ARBA" id="ARBA00023065"/>
    </source>
</evidence>
<keyword evidence="13 16" id="KW-0830">Ubiquinone</keyword>
<evidence type="ECO:0000259" key="18">
    <source>
        <dbReference type="SMART" id="SM00900"/>
    </source>
</evidence>
<comment type="cofactor">
    <cofactor evidence="16 17">
        <name>FMN</name>
        <dbReference type="ChEBI" id="CHEBI:58210"/>
    </cofactor>
</comment>
<evidence type="ECO:0000256" key="5">
    <source>
        <dbReference type="ARBA" id="ARBA00022630"/>
    </source>
</evidence>
<dbReference type="AlphaFoldDB" id="A0A937HWT0"/>
<feature type="transmembrane region" description="Helical" evidence="16">
    <location>
        <begin position="12"/>
        <end position="32"/>
    </location>
</feature>
<evidence type="ECO:0000256" key="4">
    <source>
        <dbReference type="ARBA" id="ARBA00022553"/>
    </source>
</evidence>
<evidence type="ECO:0000256" key="13">
    <source>
        <dbReference type="ARBA" id="ARBA00023075"/>
    </source>
</evidence>
<evidence type="ECO:0000256" key="16">
    <source>
        <dbReference type="HAMAP-Rule" id="MF_00427"/>
    </source>
</evidence>
<dbReference type="GO" id="GO:0010181">
    <property type="term" value="F:FMN binding"/>
    <property type="evidence" value="ECO:0007669"/>
    <property type="project" value="UniProtKB-UniRule"/>
</dbReference>